<feature type="transmembrane region" description="Helical" evidence="5">
    <location>
        <begin position="185"/>
        <end position="204"/>
    </location>
</feature>
<feature type="transmembrane region" description="Helical" evidence="5">
    <location>
        <begin position="160"/>
        <end position="179"/>
    </location>
</feature>
<feature type="transmembrane region" description="Helical" evidence="5">
    <location>
        <begin position="71"/>
        <end position="90"/>
    </location>
</feature>
<dbReference type="EnsemblMetazoa" id="CLYHEMT001881.1">
    <property type="protein sequence ID" value="CLYHEMP001881.1"/>
    <property type="gene ID" value="CLYHEMG001881"/>
</dbReference>
<evidence type="ECO:0000256" key="3">
    <source>
        <dbReference type="ARBA" id="ARBA00022989"/>
    </source>
</evidence>
<sequence>FALSIISHKFPRWFWNGLESTSNNGCISVLFISYYTKLCLFSWTTVEGLNLVIVVVLVFKLKSKGYPQMFCFGYGIPFLVTLLVGVIFFDDFKTTTDCIGFKKNVWIIKIPVMCYVITNCILVGLIFSKILFHERRRESQNKSNKSDINSAKTLQSIRTLLILTSLLGLPFLLTIFIAYDDVILSMYLVLNGLAGLYLLVGQVLRDEEVKKEIRKRLLIWRKNKRDNEQRADGGVRQTPC</sequence>
<evidence type="ECO:0000256" key="1">
    <source>
        <dbReference type="ARBA" id="ARBA00004141"/>
    </source>
</evidence>
<evidence type="ECO:0000259" key="6">
    <source>
        <dbReference type="PROSITE" id="PS50261"/>
    </source>
</evidence>
<protein>
    <recommendedName>
        <fullName evidence="6">G-protein coupled receptors family 2 profile 2 domain-containing protein</fullName>
    </recommendedName>
</protein>
<dbReference type="PRINTS" id="PR00249">
    <property type="entry name" value="GPCRSECRETIN"/>
</dbReference>
<dbReference type="Gene3D" id="1.20.1070.10">
    <property type="entry name" value="Rhodopsin 7-helix transmembrane proteins"/>
    <property type="match status" value="1"/>
</dbReference>
<evidence type="ECO:0000313" key="7">
    <source>
        <dbReference type="EnsemblMetazoa" id="CLYHEMP001881.1"/>
    </source>
</evidence>
<keyword evidence="8" id="KW-1185">Reference proteome</keyword>
<dbReference type="InterPro" id="IPR017981">
    <property type="entry name" value="GPCR_2-like_7TM"/>
</dbReference>
<dbReference type="PANTHER" id="PTHR45692">
    <property type="entry name" value="G_PROTEIN_RECEP_F2_4 DOMAIN-CONTAINING PROTEIN"/>
    <property type="match status" value="1"/>
</dbReference>
<proteinExistence type="predicted"/>
<keyword evidence="2 5" id="KW-0812">Transmembrane</keyword>
<organism evidence="7 8">
    <name type="scientific">Clytia hemisphaerica</name>
    <dbReference type="NCBI Taxonomy" id="252671"/>
    <lineage>
        <taxon>Eukaryota</taxon>
        <taxon>Metazoa</taxon>
        <taxon>Cnidaria</taxon>
        <taxon>Hydrozoa</taxon>
        <taxon>Hydroidolina</taxon>
        <taxon>Leptothecata</taxon>
        <taxon>Obeliida</taxon>
        <taxon>Clytiidae</taxon>
        <taxon>Clytia</taxon>
    </lineage>
</organism>
<comment type="subcellular location">
    <subcellularLocation>
        <location evidence="1">Membrane</location>
        <topology evidence="1">Multi-pass membrane protein</topology>
    </subcellularLocation>
</comment>
<keyword evidence="3 5" id="KW-1133">Transmembrane helix</keyword>
<dbReference type="InterPro" id="IPR000832">
    <property type="entry name" value="GPCR_2_secretin-like"/>
</dbReference>
<feature type="transmembrane region" description="Helical" evidence="5">
    <location>
        <begin position="110"/>
        <end position="132"/>
    </location>
</feature>
<reference evidence="7" key="1">
    <citation type="submission" date="2021-01" db="UniProtKB">
        <authorList>
            <consortium name="EnsemblMetazoa"/>
        </authorList>
    </citation>
    <scope>IDENTIFICATION</scope>
</reference>
<dbReference type="GO" id="GO:0016020">
    <property type="term" value="C:membrane"/>
    <property type="evidence" value="ECO:0007669"/>
    <property type="project" value="UniProtKB-SubCell"/>
</dbReference>
<dbReference type="AlphaFoldDB" id="A0A7M5UP24"/>
<dbReference type="SUPFAM" id="SSF81321">
    <property type="entry name" value="Family A G protein-coupled receptor-like"/>
    <property type="match status" value="1"/>
</dbReference>
<evidence type="ECO:0000256" key="2">
    <source>
        <dbReference type="ARBA" id="ARBA00022692"/>
    </source>
</evidence>
<feature type="domain" description="G-protein coupled receptors family 2 profile 2" evidence="6">
    <location>
        <begin position="1"/>
        <end position="206"/>
    </location>
</feature>
<feature type="transmembrane region" description="Helical" evidence="5">
    <location>
        <begin position="40"/>
        <end position="59"/>
    </location>
</feature>
<dbReference type="Proteomes" id="UP000594262">
    <property type="component" value="Unplaced"/>
</dbReference>
<evidence type="ECO:0000313" key="8">
    <source>
        <dbReference type="Proteomes" id="UP000594262"/>
    </source>
</evidence>
<name>A0A7M5UP24_9CNID</name>
<dbReference type="PROSITE" id="PS50261">
    <property type="entry name" value="G_PROTEIN_RECEP_F2_4"/>
    <property type="match status" value="1"/>
</dbReference>
<evidence type="ECO:0000256" key="4">
    <source>
        <dbReference type="ARBA" id="ARBA00023136"/>
    </source>
</evidence>
<dbReference type="GO" id="GO:0004930">
    <property type="term" value="F:G protein-coupled receptor activity"/>
    <property type="evidence" value="ECO:0007669"/>
    <property type="project" value="InterPro"/>
</dbReference>
<dbReference type="PANTHER" id="PTHR45692:SF1">
    <property type="entry name" value="G-PROTEIN COUPLED RECEPTORS FAMILY 2 PROFILE 2 DOMAIN-CONTAINING PROTEIN"/>
    <property type="match status" value="1"/>
</dbReference>
<accession>A0A7M5UP24</accession>
<dbReference type="Pfam" id="PF00002">
    <property type="entry name" value="7tm_2"/>
    <property type="match status" value="1"/>
</dbReference>
<keyword evidence="4 5" id="KW-0472">Membrane</keyword>
<evidence type="ECO:0000256" key="5">
    <source>
        <dbReference type="SAM" id="Phobius"/>
    </source>
</evidence>
<dbReference type="GO" id="GO:0007166">
    <property type="term" value="P:cell surface receptor signaling pathway"/>
    <property type="evidence" value="ECO:0007669"/>
    <property type="project" value="InterPro"/>
</dbReference>